<proteinExistence type="predicted"/>
<feature type="transmembrane region" description="Helical" evidence="1">
    <location>
        <begin position="66"/>
        <end position="87"/>
    </location>
</feature>
<evidence type="ECO:0000313" key="2">
    <source>
        <dbReference type="EMBL" id="ACZ42531.1"/>
    </source>
</evidence>
<dbReference type="KEGG" id="ttr:Tter_1625"/>
<dbReference type="Proteomes" id="UP000000323">
    <property type="component" value="Chromosome 1"/>
</dbReference>
<evidence type="ECO:0000256" key="1">
    <source>
        <dbReference type="SAM" id="Phobius"/>
    </source>
</evidence>
<sequence length="167" mass="18455">MRSLGLLILALLSFIVIHFVLIPIFPVFLLNNLWLVLTLLIVVMQNPYLAVITIALVSLVSDLSTGFSVGTGFVSLSLAAMVMYVVYHMLLLRSPFAAPVGVALATIVYGFANVFVSYISGWSNLWFDFLFRWLLPSVVINALLSVPVYLLVKKLSVGGYRKRISSI</sequence>
<keyword evidence="1" id="KW-1133">Transmembrane helix</keyword>
<feature type="transmembrane region" description="Helical" evidence="1">
    <location>
        <begin position="36"/>
        <end position="60"/>
    </location>
</feature>
<dbReference type="HOGENOM" id="CLU_1593787_0_0_0"/>
<feature type="transmembrane region" description="Helical" evidence="1">
    <location>
        <begin position="96"/>
        <end position="119"/>
    </location>
</feature>
<keyword evidence="3" id="KW-1185">Reference proteome</keyword>
<dbReference type="AlphaFoldDB" id="D1CCL6"/>
<dbReference type="EMBL" id="CP001825">
    <property type="protein sequence ID" value="ACZ42531.1"/>
    <property type="molecule type" value="Genomic_DNA"/>
</dbReference>
<evidence type="ECO:0008006" key="4">
    <source>
        <dbReference type="Google" id="ProtNLM"/>
    </source>
</evidence>
<keyword evidence="1" id="KW-0812">Transmembrane</keyword>
<name>D1CCL6_THET1</name>
<protein>
    <recommendedName>
        <fullName evidence="4">Rod shape-determining protein MreD</fullName>
    </recommendedName>
</protein>
<dbReference type="STRING" id="525904.Tter_1625"/>
<keyword evidence="1" id="KW-0472">Membrane</keyword>
<accession>D1CCL6</accession>
<feature type="transmembrane region" description="Helical" evidence="1">
    <location>
        <begin position="6"/>
        <end position="29"/>
    </location>
</feature>
<organism evidence="2 3">
    <name type="scientific">Thermobaculum terrenum (strain ATCC BAA-798 / CCMEE 7001 / YNP1)</name>
    <dbReference type="NCBI Taxonomy" id="525904"/>
    <lineage>
        <taxon>Bacteria</taxon>
        <taxon>Bacillati</taxon>
        <taxon>Chloroflexota</taxon>
        <taxon>Chloroflexia</taxon>
        <taxon>Candidatus Thermobaculales</taxon>
        <taxon>Candidatus Thermobaculaceae</taxon>
        <taxon>Thermobaculum</taxon>
    </lineage>
</organism>
<gene>
    <name evidence="2" type="ordered locus">Tter_1625</name>
</gene>
<evidence type="ECO:0000313" key="3">
    <source>
        <dbReference type="Proteomes" id="UP000000323"/>
    </source>
</evidence>
<dbReference type="RefSeq" id="WP_012875565.1">
    <property type="nucleotide sequence ID" value="NC_013525.1"/>
</dbReference>
<reference evidence="3" key="1">
    <citation type="journal article" date="2010" name="Stand. Genomic Sci.">
        <title>Complete genome sequence of 'Thermobaculum terrenum' type strain (YNP1).</title>
        <authorList>
            <person name="Kiss H."/>
            <person name="Cleland D."/>
            <person name="Lapidus A."/>
            <person name="Lucas S."/>
            <person name="Glavina Del Rio T."/>
            <person name="Nolan M."/>
            <person name="Tice H."/>
            <person name="Han C."/>
            <person name="Goodwin L."/>
            <person name="Pitluck S."/>
            <person name="Liolios K."/>
            <person name="Ivanova N."/>
            <person name="Mavromatis K."/>
            <person name="Ovchinnikova G."/>
            <person name="Pati A."/>
            <person name="Chen A."/>
            <person name="Palaniappan K."/>
            <person name="Land M."/>
            <person name="Hauser L."/>
            <person name="Chang Y."/>
            <person name="Jeffries C."/>
            <person name="Lu M."/>
            <person name="Brettin T."/>
            <person name="Detter J."/>
            <person name="Goker M."/>
            <person name="Tindall B."/>
            <person name="Beck B."/>
            <person name="McDermott T."/>
            <person name="Woyke T."/>
            <person name="Bristow J."/>
            <person name="Eisen J."/>
            <person name="Markowitz V."/>
            <person name="Hugenholtz P."/>
            <person name="Kyrpides N."/>
            <person name="Klenk H."/>
            <person name="Cheng J."/>
        </authorList>
    </citation>
    <scope>NUCLEOTIDE SEQUENCE [LARGE SCALE GENOMIC DNA]</scope>
    <source>
        <strain evidence="3">ATCC BAA-798 / YNP1</strain>
    </source>
</reference>
<feature type="transmembrane region" description="Helical" evidence="1">
    <location>
        <begin position="131"/>
        <end position="152"/>
    </location>
</feature>